<proteinExistence type="predicted"/>
<comment type="caution">
    <text evidence="2">The sequence shown here is derived from an EMBL/GenBank/DDBJ whole genome shotgun (WGS) entry which is preliminary data.</text>
</comment>
<dbReference type="AlphaFoldDB" id="A0AAE3LJA7"/>
<dbReference type="Proteomes" id="UP001209317">
    <property type="component" value="Unassembled WGS sequence"/>
</dbReference>
<dbReference type="EMBL" id="JAOTPL010000003">
    <property type="protein sequence ID" value="MCU7693522.1"/>
    <property type="molecule type" value="Genomic_DNA"/>
</dbReference>
<dbReference type="PROSITE" id="PS51257">
    <property type="entry name" value="PROKAR_LIPOPROTEIN"/>
    <property type="match status" value="1"/>
</dbReference>
<organism evidence="2 3">
    <name type="scientific">Haoranjiania flava</name>
    <dbReference type="NCBI Taxonomy" id="1856322"/>
    <lineage>
        <taxon>Bacteria</taxon>
        <taxon>Pseudomonadati</taxon>
        <taxon>Bacteroidota</taxon>
        <taxon>Chitinophagia</taxon>
        <taxon>Chitinophagales</taxon>
        <taxon>Chitinophagaceae</taxon>
        <taxon>Haoranjiania</taxon>
    </lineage>
</organism>
<keyword evidence="1" id="KW-0732">Signal</keyword>
<feature type="signal peptide" evidence="1">
    <location>
        <begin position="1"/>
        <end position="20"/>
    </location>
</feature>
<evidence type="ECO:0000313" key="2">
    <source>
        <dbReference type="EMBL" id="MCU7693522.1"/>
    </source>
</evidence>
<evidence type="ECO:0000256" key="1">
    <source>
        <dbReference type="SAM" id="SignalP"/>
    </source>
</evidence>
<protein>
    <submittedName>
        <fullName evidence="2">Uncharacterized protein</fullName>
    </submittedName>
</protein>
<feature type="chain" id="PRO_5042151848" evidence="1">
    <location>
        <begin position="21"/>
        <end position="170"/>
    </location>
</feature>
<name>A0AAE3LJA7_9BACT</name>
<accession>A0AAE3LJA7</accession>
<reference evidence="2" key="1">
    <citation type="submission" date="2022-10" db="EMBL/GenBank/DDBJ databases">
        <authorList>
            <person name="Kim H.S."/>
            <person name="Kim J.-S."/>
            <person name="Suh M.K."/>
            <person name="Eom M.K."/>
            <person name="Lee J.-S."/>
        </authorList>
    </citation>
    <scope>NUCLEOTIDE SEQUENCE</scope>
    <source>
        <strain evidence="2">LIP-5</strain>
    </source>
</reference>
<evidence type="ECO:0000313" key="3">
    <source>
        <dbReference type="Proteomes" id="UP001209317"/>
    </source>
</evidence>
<gene>
    <name evidence="2" type="ORF">OD355_03225</name>
</gene>
<dbReference type="RefSeq" id="WP_263037010.1">
    <property type="nucleotide sequence ID" value="NZ_JAOTPL010000003.1"/>
</dbReference>
<sequence>MKKIQIIFCTLFLLAFCSCTDRNPQNRTANRTEKIIRNQIKTTATGGLNVYQAFLIHQDGSLVGRDNAIKVDENAELRLYIRGWVGPDGIISLGASQNFVSDKGTVLWEEPDIFSSQGPVTVDDAQVLRLIINVGIFQPEIKHYTTQIKVWNKVNPTQSVTADVKFTIVR</sequence>
<keyword evidence="3" id="KW-1185">Reference proteome</keyword>